<dbReference type="PANTHER" id="PTHR31321">
    <property type="entry name" value="ACYL-COA THIOESTER HYDROLASE YBHC-RELATED"/>
    <property type="match status" value="1"/>
</dbReference>
<evidence type="ECO:0000256" key="1">
    <source>
        <dbReference type="ARBA" id="ARBA00004613"/>
    </source>
</evidence>
<dbReference type="EMBL" id="JBEAFC010000011">
    <property type="protein sequence ID" value="KAL1536189.1"/>
    <property type="molecule type" value="Genomic_DNA"/>
</dbReference>
<evidence type="ECO:0000256" key="4">
    <source>
        <dbReference type="ARBA" id="ARBA00013229"/>
    </source>
</evidence>
<keyword evidence="7 12" id="KW-0063">Aspartyl esterase</keyword>
<evidence type="ECO:0000256" key="7">
    <source>
        <dbReference type="ARBA" id="ARBA00023085"/>
    </source>
</evidence>
<dbReference type="GO" id="GO:0030599">
    <property type="term" value="F:pectinesterase activity"/>
    <property type="evidence" value="ECO:0007669"/>
    <property type="project" value="UniProtKB-UniRule"/>
</dbReference>
<keyword evidence="8" id="KW-0325">Glycoprotein</keyword>
<dbReference type="FunFam" id="2.160.20.10:FF:000013">
    <property type="entry name" value="Pectinesterase"/>
    <property type="match status" value="1"/>
</dbReference>
<comment type="function">
    <text evidence="10">Acts in the modification of cell walls via demethylesterification of cell wall pectin.</text>
</comment>
<dbReference type="InterPro" id="IPR012334">
    <property type="entry name" value="Pectin_lyas_fold"/>
</dbReference>
<keyword evidence="15" id="KW-1185">Reference proteome</keyword>
<organism evidence="14 15">
    <name type="scientific">Salvia divinorum</name>
    <name type="common">Maria pastora</name>
    <name type="synonym">Diviner's sage</name>
    <dbReference type="NCBI Taxonomy" id="28513"/>
    <lineage>
        <taxon>Eukaryota</taxon>
        <taxon>Viridiplantae</taxon>
        <taxon>Streptophyta</taxon>
        <taxon>Embryophyta</taxon>
        <taxon>Tracheophyta</taxon>
        <taxon>Spermatophyta</taxon>
        <taxon>Magnoliopsida</taxon>
        <taxon>eudicotyledons</taxon>
        <taxon>Gunneridae</taxon>
        <taxon>Pentapetalae</taxon>
        <taxon>asterids</taxon>
        <taxon>lamiids</taxon>
        <taxon>Lamiales</taxon>
        <taxon>Lamiaceae</taxon>
        <taxon>Nepetoideae</taxon>
        <taxon>Mentheae</taxon>
        <taxon>Salviinae</taxon>
        <taxon>Salvia</taxon>
        <taxon>Salvia subgen. Calosphace</taxon>
    </lineage>
</organism>
<dbReference type="InterPro" id="IPR000070">
    <property type="entry name" value="Pectinesterase_cat"/>
</dbReference>
<evidence type="ECO:0000256" key="10">
    <source>
        <dbReference type="ARBA" id="ARBA00057335"/>
    </source>
</evidence>
<dbReference type="Proteomes" id="UP001567538">
    <property type="component" value="Unassembled WGS sequence"/>
</dbReference>
<dbReference type="AlphaFoldDB" id="A0ABD1FWG1"/>
<dbReference type="Pfam" id="PF01095">
    <property type="entry name" value="Pectinesterase"/>
    <property type="match status" value="1"/>
</dbReference>
<feature type="active site" evidence="11">
    <location>
        <position position="185"/>
    </location>
</feature>
<evidence type="ECO:0000256" key="5">
    <source>
        <dbReference type="ARBA" id="ARBA00022525"/>
    </source>
</evidence>
<feature type="domain" description="Pectinesterase catalytic" evidence="13">
    <location>
        <begin position="39"/>
        <end position="320"/>
    </location>
</feature>
<reference evidence="14 15" key="1">
    <citation type="submission" date="2024-06" db="EMBL/GenBank/DDBJ databases">
        <title>A chromosome level genome sequence of Diviner's sage (Salvia divinorum).</title>
        <authorList>
            <person name="Ford S.A."/>
            <person name="Ro D.-K."/>
            <person name="Ness R.W."/>
            <person name="Phillips M.A."/>
        </authorList>
    </citation>
    <scope>NUCLEOTIDE SEQUENCE [LARGE SCALE GENOMIC DNA]</scope>
    <source>
        <strain evidence="14">SAF-2024a</strain>
        <tissue evidence="14">Leaf</tissue>
    </source>
</reference>
<evidence type="ECO:0000256" key="3">
    <source>
        <dbReference type="ARBA" id="ARBA00008891"/>
    </source>
</evidence>
<protein>
    <recommendedName>
        <fullName evidence="4 12">Pectinesterase</fullName>
        <ecNumber evidence="4 12">3.1.1.11</ecNumber>
    </recommendedName>
</protein>
<proteinExistence type="inferred from homology"/>
<comment type="subcellular location">
    <subcellularLocation>
        <location evidence="1">Secreted</location>
    </subcellularLocation>
</comment>
<dbReference type="InterPro" id="IPR011050">
    <property type="entry name" value="Pectin_lyase_fold/virulence"/>
</dbReference>
<dbReference type="PANTHER" id="PTHR31321:SF76">
    <property type="entry name" value="PECTINESTERASE 10-RELATED"/>
    <property type="match status" value="1"/>
</dbReference>
<sequence>MLFYKWCVCTLSIIALFSSITSARKHRTHSHIVVDPTPSGKAGFRSIQAAIDSVPSMNRKWTTIDIKKGVFREQVVIPYDKPFIFLKGAGRKKTFIVWNGHGPINQTATFTSLADNILARGITFTNSYNSPPETTRNPIDTAVAALVQGDKSAFYRCRFFGLQDTLWDANGRHLYRSCTIQGAVDFIFGTAQSLYEGCTISVVAAALNGKIGYITAQGKNVPQDKSGFVFKKCNIVGSGKSFLGRPWRNSARVLFYNTAMADIIHPLGWDAWFRAGYEETLAMAEYNCRGPGANRSGRVTWESNLPAREVKRLTSISFIDNHGWVKNAFKIMGRH</sequence>
<name>A0ABD1FWG1_SALDI</name>
<dbReference type="GO" id="GO:0042545">
    <property type="term" value="P:cell wall modification"/>
    <property type="evidence" value="ECO:0007669"/>
    <property type="project" value="UniProtKB-UniRule"/>
</dbReference>
<comment type="pathway">
    <text evidence="2 12">Glycan metabolism; pectin degradation; 2-dehydro-3-deoxy-D-gluconate from pectin: step 1/5.</text>
</comment>
<dbReference type="SUPFAM" id="SSF51126">
    <property type="entry name" value="Pectin lyase-like"/>
    <property type="match status" value="1"/>
</dbReference>
<comment type="caution">
    <text evidence="14">The sequence shown here is derived from an EMBL/GenBank/DDBJ whole genome shotgun (WGS) entry which is preliminary data.</text>
</comment>
<gene>
    <name evidence="14" type="ORF">AAHA92_28875</name>
</gene>
<evidence type="ECO:0000256" key="6">
    <source>
        <dbReference type="ARBA" id="ARBA00022801"/>
    </source>
</evidence>
<dbReference type="GO" id="GO:0045490">
    <property type="term" value="P:pectin catabolic process"/>
    <property type="evidence" value="ECO:0007669"/>
    <property type="project" value="UniProtKB-UniRule"/>
</dbReference>
<dbReference type="GO" id="GO:0005576">
    <property type="term" value="C:extracellular region"/>
    <property type="evidence" value="ECO:0007669"/>
    <property type="project" value="UniProtKB-SubCell"/>
</dbReference>
<evidence type="ECO:0000256" key="8">
    <source>
        <dbReference type="ARBA" id="ARBA00023180"/>
    </source>
</evidence>
<feature type="signal peptide" evidence="12">
    <location>
        <begin position="1"/>
        <end position="23"/>
    </location>
</feature>
<evidence type="ECO:0000256" key="11">
    <source>
        <dbReference type="PROSITE-ProRule" id="PRU10040"/>
    </source>
</evidence>
<accession>A0ABD1FWG1</accession>
<keyword evidence="12" id="KW-0732">Signal</keyword>
<evidence type="ECO:0000313" key="14">
    <source>
        <dbReference type="EMBL" id="KAL1536189.1"/>
    </source>
</evidence>
<evidence type="ECO:0000259" key="13">
    <source>
        <dbReference type="Pfam" id="PF01095"/>
    </source>
</evidence>
<dbReference type="InterPro" id="IPR033131">
    <property type="entry name" value="Pectinesterase_Asp_AS"/>
</dbReference>
<feature type="chain" id="PRO_5044527220" description="Pectinesterase" evidence="12">
    <location>
        <begin position="24"/>
        <end position="335"/>
    </location>
</feature>
<evidence type="ECO:0000256" key="2">
    <source>
        <dbReference type="ARBA" id="ARBA00005184"/>
    </source>
</evidence>
<dbReference type="PROSITE" id="PS00503">
    <property type="entry name" value="PECTINESTERASE_2"/>
    <property type="match status" value="1"/>
</dbReference>
<evidence type="ECO:0000313" key="15">
    <source>
        <dbReference type="Proteomes" id="UP001567538"/>
    </source>
</evidence>
<evidence type="ECO:0000256" key="9">
    <source>
        <dbReference type="ARBA" id="ARBA00047928"/>
    </source>
</evidence>
<dbReference type="Gene3D" id="2.160.20.10">
    <property type="entry name" value="Single-stranded right-handed beta-helix, Pectin lyase-like"/>
    <property type="match status" value="1"/>
</dbReference>
<keyword evidence="5" id="KW-0964">Secreted</keyword>
<comment type="catalytic activity">
    <reaction evidence="9 12">
        <text>[(1-&gt;4)-alpha-D-galacturonosyl methyl ester](n) + n H2O = [(1-&gt;4)-alpha-D-galacturonosyl](n) + n methanol + n H(+)</text>
        <dbReference type="Rhea" id="RHEA:22380"/>
        <dbReference type="Rhea" id="RHEA-COMP:14570"/>
        <dbReference type="Rhea" id="RHEA-COMP:14573"/>
        <dbReference type="ChEBI" id="CHEBI:15377"/>
        <dbReference type="ChEBI" id="CHEBI:15378"/>
        <dbReference type="ChEBI" id="CHEBI:17790"/>
        <dbReference type="ChEBI" id="CHEBI:140522"/>
        <dbReference type="ChEBI" id="CHEBI:140523"/>
        <dbReference type="EC" id="3.1.1.11"/>
    </reaction>
</comment>
<dbReference type="EC" id="3.1.1.11" evidence="4 12"/>
<keyword evidence="6 12" id="KW-0378">Hydrolase</keyword>
<evidence type="ECO:0000256" key="12">
    <source>
        <dbReference type="RuleBase" id="RU000589"/>
    </source>
</evidence>
<comment type="similarity">
    <text evidence="3">Belongs to the pectinesterase family.</text>
</comment>